<dbReference type="OrthoDB" id="5969911at2"/>
<dbReference type="Proteomes" id="UP000193529">
    <property type="component" value="Unassembled WGS sequence"/>
</dbReference>
<evidence type="ECO:0000259" key="2">
    <source>
        <dbReference type="Pfam" id="PF22905"/>
    </source>
</evidence>
<reference evidence="3 4" key="1">
    <citation type="submission" date="2016-01" db="EMBL/GenBank/DDBJ databases">
        <title>The new phylogeny of the genus Mycobacterium.</title>
        <authorList>
            <person name="Tarcisio F."/>
            <person name="Conor M."/>
            <person name="Antonella G."/>
            <person name="Elisabetta G."/>
            <person name="Giulia F.S."/>
            <person name="Sara T."/>
            <person name="Anna F."/>
            <person name="Clotilde B."/>
            <person name="Roberto B."/>
            <person name="Veronica D.S."/>
            <person name="Fabio R."/>
            <person name="Monica P."/>
            <person name="Olivier J."/>
            <person name="Enrico T."/>
            <person name="Nicola S."/>
        </authorList>
    </citation>
    <scope>NUCLEOTIDE SEQUENCE [LARGE SCALE GENOMIC DNA]</scope>
    <source>
        <strain evidence="3 4">DSM 44572</strain>
    </source>
</reference>
<dbReference type="InterPro" id="IPR010427">
    <property type="entry name" value="DUF1023"/>
</dbReference>
<protein>
    <recommendedName>
        <fullName evidence="5">Alpha/beta hydrolase</fullName>
    </recommendedName>
</protein>
<name>A0A1X1ZU47_9MYCO</name>
<sequence>MQLHYISTPHLIAEAGGDPWAVYQSLQAGRPAQISDLAQAFHDAGRCTAESAAAFAEARRRFEASWDRVDGEHPINDLAELRRTIASLGIQSLQLPKIAVALENIAAALAEAQRSGADSISTLESQLQQVDSIVGPALHLDDEALIHALEQQAIDDTVSALGQLRAQRRGYSEFLRRSLTALRTDGYDPTVLGAVDAAEAEELVALPTAGTIAVDVNRWWKTLSPEQQNRLVADHPPALGNLNGVPVTVRDRVNQAVMNDDLRRMQDLAAARGASVDEVLGDPGKYGLTAIAVTRYANACRAQRGLEAAGAAHAAAFLLKYQPEAFAGEGAAAIAIGNPDTAANIAVLVKGAGTGVREGSLAKPEGVRLYQESSHADWSKETAVVLWLGYDVPDGWYDRGLREPGPARVGAQALAADVNALAVTHQGAPTHVTVVGHSYGSTVVSDAAAGFGMRANDVVLVGSPGTDLAHSAADFHLSSGGHLYVGAASGDVVTWTPGQLTGPGLFGPSFGGLGDDPSVDGYGSTRFKAEGPGMDPVGDHLHYFDDGSESLFSIGDVVSGHGDALRHDGMTARHRGEYGIGGWLDPEAVRPATTGHRHRGPAGR</sequence>
<comment type="caution">
    <text evidence="3">The sequence shown here is derived from an EMBL/GenBank/DDBJ whole genome shotgun (WGS) entry which is preliminary data.</text>
</comment>
<evidence type="ECO:0008006" key="5">
    <source>
        <dbReference type="Google" id="ProtNLM"/>
    </source>
</evidence>
<dbReference type="InterPro" id="IPR029058">
    <property type="entry name" value="AB_hydrolase_fold"/>
</dbReference>
<accession>A0A1X1ZU47</accession>
<dbReference type="SUPFAM" id="SSF53474">
    <property type="entry name" value="alpha/beta-Hydrolases"/>
    <property type="match status" value="1"/>
</dbReference>
<evidence type="ECO:0000313" key="3">
    <source>
        <dbReference type="EMBL" id="ORW27215.1"/>
    </source>
</evidence>
<dbReference type="Pfam" id="PF22905">
    <property type="entry name" value="Hydro_N_hd"/>
    <property type="match status" value="1"/>
</dbReference>
<dbReference type="Gene3D" id="3.40.50.1820">
    <property type="entry name" value="alpha/beta hydrolase"/>
    <property type="match status" value="1"/>
</dbReference>
<keyword evidence="4" id="KW-1185">Reference proteome</keyword>
<dbReference type="Pfam" id="PF06259">
    <property type="entry name" value="Abhydrolase_8"/>
    <property type="match status" value="1"/>
</dbReference>
<dbReference type="AlphaFoldDB" id="A0A1X1ZU47"/>
<dbReference type="InterPro" id="IPR054469">
    <property type="entry name" value="Pred_hydrolase_N"/>
</dbReference>
<feature type="domain" description="Predicted hydrolase N-terminal" evidence="2">
    <location>
        <begin position="1"/>
        <end position="183"/>
    </location>
</feature>
<proteinExistence type="predicted"/>
<organism evidence="3 4">
    <name type="scientific">Mycobacterium palustre</name>
    <dbReference type="NCBI Taxonomy" id="153971"/>
    <lineage>
        <taxon>Bacteria</taxon>
        <taxon>Bacillati</taxon>
        <taxon>Actinomycetota</taxon>
        <taxon>Actinomycetes</taxon>
        <taxon>Mycobacteriales</taxon>
        <taxon>Mycobacteriaceae</taxon>
        <taxon>Mycobacterium</taxon>
        <taxon>Mycobacterium simiae complex</taxon>
    </lineage>
</organism>
<evidence type="ECO:0000259" key="1">
    <source>
        <dbReference type="Pfam" id="PF06259"/>
    </source>
</evidence>
<evidence type="ECO:0000313" key="4">
    <source>
        <dbReference type="Proteomes" id="UP000193529"/>
    </source>
</evidence>
<feature type="domain" description="DUF1023" evidence="1">
    <location>
        <begin position="328"/>
        <end position="497"/>
    </location>
</feature>
<dbReference type="RefSeq" id="WP_085077409.1">
    <property type="nucleotide sequence ID" value="NZ_JACKRZ010000406.1"/>
</dbReference>
<gene>
    <name evidence="3" type="ORF">AWC19_03025</name>
</gene>
<dbReference type="EMBL" id="LQPJ01000072">
    <property type="protein sequence ID" value="ORW27215.1"/>
    <property type="molecule type" value="Genomic_DNA"/>
</dbReference>
<dbReference type="STRING" id="153971.AWC19_03025"/>